<comment type="caution">
    <text evidence="2">The sequence shown here is derived from an EMBL/GenBank/DDBJ whole genome shotgun (WGS) entry which is preliminary data.</text>
</comment>
<proteinExistence type="predicted"/>
<organism evidence="2 3">
    <name type="scientific">Candidatus Yanofskybacteria bacterium RIFCSPLOWO2_01_FULL_43_22</name>
    <dbReference type="NCBI Taxonomy" id="1802695"/>
    <lineage>
        <taxon>Bacteria</taxon>
        <taxon>Candidatus Yanofskyibacteriota</taxon>
    </lineage>
</organism>
<protein>
    <recommendedName>
        <fullName evidence="4">General secretion pathway GspH domain-containing protein</fullName>
    </recommendedName>
</protein>
<evidence type="ECO:0000313" key="2">
    <source>
        <dbReference type="EMBL" id="OGN23910.1"/>
    </source>
</evidence>
<keyword evidence="1" id="KW-1133">Transmembrane helix</keyword>
<dbReference type="NCBIfam" id="TIGR02532">
    <property type="entry name" value="IV_pilin_GFxxxE"/>
    <property type="match status" value="1"/>
</dbReference>
<accession>A0A1F8GFS9</accession>
<keyword evidence="1" id="KW-0472">Membrane</keyword>
<evidence type="ECO:0000256" key="1">
    <source>
        <dbReference type="SAM" id="Phobius"/>
    </source>
</evidence>
<dbReference type="STRING" id="1802695.A3A13_02370"/>
<keyword evidence="1" id="KW-0812">Transmembrane</keyword>
<reference evidence="2 3" key="1">
    <citation type="journal article" date="2016" name="Nat. Commun.">
        <title>Thousands of microbial genomes shed light on interconnected biogeochemical processes in an aquifer system.</title>
        <authorList>
            <person name="Anantharaman K."/>
            <person name="Brown C.T."/>
            <person name="Hug L.A."/>
            <person name="Sharon I."/>
            <person name="Castelle C.J."/>
            <person name="Probst A.J."/>
            <person name="Thomas B.C."/>
            <person name="Singh A."/>
            <person name="Wilkins M.J."/>
            <person name="Karaoz U."/>
            <person name="Brodie E.L."/>
            <person name="Williams K.H."/>
            <person name="Hubbard S.S."/>
            <person name="Banfield J.F."/>
        </authorList>
    </citation>
    <scope>NUCLEOTIDE SEQUENCE [LARGE SCALE GENOMIC DNA]</scope>
</reference>
<evidence type="ECO:0008006" key="4">
    <source>
        <dbReference type="Google" id="ProtNLM"/>
    </source>
</evidence>
<dbReference type="EMBL" id="MGKJ01000014">
    <property type="protein sequence ID" value="OGN23910.1"/>
    <property type="molecule type" value="Genomic_DNA"/>
</dbReference>
<name>A0A1F8GFS9_9BACT</name>
<feature type="transmembrane region" description="Helical" evidence="1">
    <location>
        <begin position="6"/>
        <end position="27"/>
    </location>
</feature>
<sequence length="182" mass="20006">MSRNGFTLLEVLIVASITGFITTFLLINFSRTRINFSEETNTFISKVRIAQTKAASSTRFNGSIRCGYGVRYINNRSYAIYVGENASALNCSTQNKNYNPTGGPDNDADIEVVSFEDPKVEFKTVFRATYFEPPDPKTFIIDSGGTVHNEPNYSLSITIGKIGGNCPQDCKTINVSTAGKIE</sequence>
<dbReference type="Proteomes" id="UP000178911">
    <property type="component" value="Unassembled WGS sequence"/>
</dbReference>
<gene>
    <name evidence="2" type="ORF">A3A13_02370</name>
</gene>
<evidence type="ECO:0000313" key="3">
    <source>
        <dbReference type="Proteomes" id="UP000178911"/>
    </source>
</evidence>
<dbReference type="InterPro" id="IPR012902">
    <property type="entry name" value="N_methyl_site"/>
</dbReference>
<dbReference type="Pfam" id="PF07963">
    <property type="entry name" value="N_methyl"/>
    <property type="match status" value="1"/>
</dbReference>
<dbReference type="AlphaFoldDB" id="A0A1F8GFS9"/>